<protein>
    <submittedName>
        <fullName evidence="2">Uncharacterized protein</fullName>
    </submittedName>
</protein>
<dbReference type="EMBL" id="AZHD01000008">
    <property type="protein sequence ID" value="OAA61091.1"/>
    <property type="molecule type" value="Genomic_DNA"/>
</dbReference>
<evidence type="ECO:0000313" key="3">
    <source>
        <dbReference type="Proteomes" id="UP000076874"/>
    </source>
</evidence>
<feature type="compositionally biased region" description="Polar residues" evidence="1">
    <location>
        <begin position="207"/>
        <end position="229"/>
    </location>
</feature>
<comment type="caution">
    <text evidence="2">The sequence shown here is derived from an EMBL/GenBank/DDBJ whole genome shotgun (WGS) entry which is preliminary data.</text>
</comment>
<dbReference type="Proteomes" id="UP000076874">
    <property type="component" value="Unassembled WGS sequence"/>
</dbReference>
<name>A0A167TYW9_9HYPO</name>
<dbReference type="OrthoDB" id="5216812at2759"/>
<feature type="compositionally biased region" description="Polar residues" evidence="1">
    <location>
        <begin position="360"/>
        <end position="369"/>
    </location>
</feature>
<feature type="region of interest" description="Disordered" evidence="1">
    <location>
        <begin position="311"/>
        <end position="386"/>
    </location>
</feature>
<proteinExistence type="predicted"/>
<evidence type="ECO:0000256" key="1">
    <source>
        <dbReference type="SAM" id="MobiDB-lite"/>
    </source>
</evidence>
<organism evidence="2 3">
    <name type="scientific">Niveomyces insectorum RCEF 264</name>
    <dbReference type="NCBI Taxonomy" id="1081102"/>
    <lineage>
        <taxon>Eukaryota</taxon>
        <taxon>Fungi</taxon>
        <taxon>Dikarya</taxon>
        <taxon>Ascomycota</taxon>
        <taxon>Pezizomycotina</taxon>
        <taxon>Sordariomycetes</taxon>
        <taxon>Hypocreomycetidae</taxon>
        <taxon>Hypocreales</taxon>
        <taxon>Cordycipitaceae</taxon>
        <taxon>Niveomyces</taxon>
    </lineage>
</organism>
<feature type="region of interest" description="Disordered" evidence="1">
    <location>
        <begin position="99"/>
        <end position="130"/>
    </location>
</feature>
<feature type="compositionally biased region" description="Polar residues" evidence="1">
    <location>
        <begin position="377"/>
        <end position="386"/>
    </location>
</feature>
<feature type="region of interest" description="Disordered" evidence="1">
    <location>
        <begin position="255"/>
        <end position="296"/>
    </location>
</feature>
<accession>A0A167TYW9</accession>
<dbReference type="STRING" id="1081102.A0A167TYW9"/>
<feature type="compositionally biased region" description="Gly residues" evidence="1">
    <location>
        <begin position="104"/>
        <end position="119"/>
    </location>
</feature>
<sequence length="482" mass="51898">MALFGGPWDLQEVITEQRTATWSAERPLSLAIAKPTDSSASSLFSSFAVQPSDAAGGNNGACSLHVVEGTSMIKELHVSQLLATGHEIRLVPPTRATLLYSGTDGQGRGRGSRSGGQGFGRTQSQGNGSQNRHDCFLKFCFRSLGDLKAASQAFLRLGLRCTTQFKPLSRTPSNRAPSAPMRAPLQPMPQARNSCPVTLMPEAPYSRTRSSRGFSTKSATGQFSSQQPAQREAGDALSTVVGGYVAVPRLKRTISESPSHLTNDDRTKRRAGAAAAVDTGSVTDRLRRESSSADADAGLWSQLVSRRSKSVSQAHGQIAHSSRLADASLERQQVASTTQTDGATEQPPPRRDLPPAITRHMSQTPSQMDGNEDALGPSQQQNNVRGNNGELASARRASAEMGVQTDTVYIEPERALVAGMSLFQKLAELKNQLVDECLQAAQDLELKSTKDEDEARLAAHYALEFGNRFVEICITQARIYCQ</sequence>
<dbReference type="AlphaFoldDB" id="A0A167TYW9"/>
<reference evidence="2 3" key="1">
    <citation type="journal article" date="2016" name="Genome Biol. Evol.">
        <title>Divergent and convergent evolution of fungal pathogenicity.</title>
        <authorList>
            <person name="Shang Y."/>
            <person name="Xiao G."/>
            <person name="Zheng P."/>
            <person name="Cen K."/>
            <person name="Zhan S."/>
            <person name="Wang C."/>
        </authorList>
    </citation>
    <scope>NUCLEOTIDE SEQUENCE [LARGE SCALE GENOMIC DNA]</scope>
    <source>
        <strain evidence="2 3">RCEF 264</strain>
    </source>
</reference>
<keyword evidence="3" id="KW-1185">Reference proteome</keyword>
<evidence type="ECO:0000313" key="2">
    <source>
        <dbReference type="EMBL" id="OAA61091.1"/>
    </source>
</evidence>
<feature type="compositionally biased region" description="Polar residues" evidence="1">
    <location>
        <begin position="330"/>
        <end position="343"/>
    </location>
</feature>
<gene>
    <name evidence="2" type="ORF">SPI_05115</name>
</gene>
<feature type="region of interest" description="Disordered" evidence="1">
    <location>
        <begin position="168"/>
        <end position="235"/>
    </location>
</feature>